<dbReference type="Proteomes" id="UP000185984">
    <property type="component" value="Unassembled WGS sequence"/>
</dbReference>
<dbReference type="PRINTS" id="PR00035">
    <property type="entry name" value="HTHGNTR"/>
</dbReference>
<sequence>MRIPLERHSSKAVYLQIRDRIRRLIETGALQTGDKLPSIRALAENTGVNKLTVIEAYNVLEADGLIAARPGSGYFVNPTIQPKSVSNFAPPQDVIVSEQPPPYPFEEAKSGAFFNHYMASLQARSSPGMIDLSSGFPSDSGLEDLPRIARRAVKQVSGSLFNYDNPQGQLMLRQQISRMLVQQHGMNVTPEDLIITNGSKQGLSLVVHYYVKPGDWVIVESPTWHGMLSLLYSMGARVIGIPMTAEGMNLELLEKNLYTYRPKLIFTVSTLHNPTGITTAQAHRQQLLQLAEHYDCVILEDNAYEGLNFEPVPAPIKALDRKDIATYVGTFSKTLMPGIRVGYLVVTGKHYQPLVERKLLDDLHVSTVSQAIVSEYLASGHYRHHLAHLQAQHRQSQTAMLSALHKYFPSSASWTVPNGGTFLWVQMPPVPMAEICQKALSHGVFVAEGSPFFPGQQGYPALRLNFTLSPKKIERGISVLGELVQAYLLS</sequence>
<dbReference type="Gene3D" id="3.40.640.10">
    <property type="entry name" value="Type I PLP-dependent aspartate aminotransferase-like (Major domain)"/>
    <property type="match status" value="1"/>
</dbReference>
<dbReference type="STRING" id="247279.NIES1031_20315"/>
<reference evidence="7 8" key="1">
    <citation type="submission" date="2016-11" db="EMBL/GenBank/DDBJ databases">
        <title>Draft Genome Sequences of Nine Cyanobacterial Strains from Diverse Habitats.</title>
        <authorList>
            <person name="Zhu T."/>
            <person name="Hou S."/>
            <person name="Lu X."/>
            <person name="Hess W.R."/>
        </authorList>
    </citation>
    <scope>NUCLEOTIDE SEQUENCE [LARGE SCALE GENOMIC DNA]</scope>
    <source>
        <strain evidence="7 8">5.2 s.c.1</strain>
    </source>
</reference>
<keyword evidence="2" id="KW-0663">Pyridoxal phosphate</keyword>
<dbReference type="SUPFAM" id="SSF53383">
    <property type="entry name" value="PLP-dependent transferases"/>
    <property type="match status" value="1"/>
</dbReference>
<dbReference type="PANTHER" id="PTHR46577">
    <property type="entry name" value="HTH-TYPE TRANSCRIPTIONAL REGULATORY PROTEIN GABR"/>
    <property type="match status" value="1"/>
</dbReference>
<keyword evidence="5" id="KW-0804">Transcription</keyword>
<dbReference type="AlphaFoldDB" id="A0A1U7HF94"/>
<dbReference type="InterPro" id="IPR015422">
    <property type="entry name" value="PyrdxlP-dep_Trfase_small"/>
</dbReference>
<dbReference type="Pfam" id="PF00155">
    <property type="entry name" value="Aminotran_1_2"/>
    <property type="match status" value="1"/>
</dbReference>
<dbReference type="Gene3D" id="1.10.10.10">
    <property type="entry name" value="Winged helix-like DNA-binding domain superfamily/Winged helix DNA-binding domain"/>
    <property type="match status" value="1"/>
</dbReference>
<evidence type="ECO:0000256" key="4">
    <source>
        <dbReference type="ARBA" id="ARBA00023125"/>
    </source>
</evidence>
<proteinExistence type="inferred from homology"/>
<evidence type="ECO:0000256" key="2">
    <source>
        <dbReference type="ARBA" id="ARBA00022898"/>
    </source>
</evidence>
<comment type="caution">
    <text evidence="7">The sequence shown here is derived from an EMBL/GenBank/DDBJ whole genome shotgun (WGS) entry which is preliminary data.</text>
</comment>
<dbReference type="InterPro" id="IPR051446">
    <property type="entry name" value="HTH_trans_reg/aminotransferase"/>
</dbReference>
<dbReference type="GO" id="GO:0003700">
    <property type="term" value="F:DNA-binding transcription factor activity"/>
    <property type="evidence" value="ECO:0007669"/>
    <property type="project" value="InterPro"/>
</dbReference>
<gene>
    <name evidence="7" type="ORF">NIES1031_20315</name>
</gene>
<accession>A0A1U7HF94</accession>
<dbReference type="InterPro" id="IPR000524">
    <property type="entry name" value="Tscrpt_reg_HTH_GntR"/>
</dbReference>
<evidence type="ECO:0000256" key="5">
    <source>
        <dbReference type="ARBA" id="ARBA00023163"/>
    </source>
</evidence>
<dbReference type="CDD" id="cd00609">
    <property type="entry name" value="AAT_like"/>
    <property type="match status" value="1"/>
</dbReference>
<name>A0A1U7HF94_9CHRO</name>
<protein>
    <submittedName>
        <fullName evidence="7">GntR family transcriptional regulator</fullName>
    </submittedName>
</protein>
<dbReference type="SMART" id="SM00345">
    <property type="entry name" value="HTH_GNTR"/>
    <property type="match status" value="1"/>
</dbReference>
<organism evidence="7 8">
    <name type="scientific">Chroogloeocystis siderophila 5.2 s.c.1</name>
    <dbReference type="NCBI Taxonomy" id="247279"/>
    <lineage>
        <taxon>Bacteria</taxon>
        <taxon>Bacillati</taxon>
        <taxon>Cyanobacteriota</taxon>
        <taxon>Cyanophyceae</taxon>
        <taxon>Oscillatoriophycideae</taxon>
        <taxon>Chroococcales</taxon>
        <taxon>Chroococcaceae</taxon>
        <taxon>Chroogloeocystis</taxon>
    </lineage>
</organism>
<dbReference type="GO" id="GO:0030170">
    <property type="term" value="F:pyridoxal phosphate binding"/>
    <property type="evidence" value="ECO:0007669"/>
    <property type="project" value="InterPro"/>
</dbReference>
<evidence type="ECO:0000313" key="7">
    <source>
        <dbReference type="EMBL" id="OKH22250.1"/>
    </source>
</evidence>
<dbReference type="SUPFAM" id="SSF46785">
    <property type="entry name" value="Winged helix' DNA-binding domain"/>
    <property type="match status" value="1"/>
</dbReference>
<evidence type="ECO:0000256" key="1">
    <source>
        <dbReference type="ARBA" id="ARBA00005384"/>
    </source>
</evidence>
<dbReference type="GO" id="GO:0003677">
    <property type="term" value="F:DNA binding"/>
    <property type="evidence" value="ECO:0007669"/>
    <property type="project" value="UniProtKB-KW"/>
</dbReference>
<dbReference type="CDD" id="cd07377">
    <property type="entry name" value="WHTH_GntR"/>
    <property type="match status" value="1"/>
</dbReference>
<dbReference type="Gene3D" id="3.90.1150.10">
    <property type="entry name" value="Aspartate Aminotransferase, domain 1"/>
    <property type="match status" value="1"/>
</dbReference>
<dbReference type="InterPro" id="IPR036388">
    <property type="entry name" value="WH-like_DNA-bd_sf"/>
</dbReference>
<dbReference type="PROSITE" id="PS50949">
    <property type="entry name" value="HTH_GNTR"/>
    <property type="match status" value="1"/>
</dbReference>
<keyword evidence="4" id="KW-0238">DNA-binding</keyword>
<comment type="similarity">
    <text evidence="1">In the C-terminal section; belongs to the class-I pyridoxal-phosphate-dependent aminotransferase family.</text>
</comment>
<dbReference type="InterPro" id="IPR015421">
    <property type="entry name" value="PyrdxlP-dep_Trfase_major"/>
</dbReference>
<dbReference type="InterPro" id="IPR015424">
    <property type="entry name" value="PyrdxlP-dep_Trfase"/>
</dbReference>
<dbReference type="InterPro" id="IPR036390">
    <property type="entry name" value="WH_DNA-bd_sf"/>
</dbReference>
<dbReference type="InterPro" id="IPR004839">
    <property type="entry name" value="Aminotransferase_I/II_large"/>
</dbReference>
<dbReference type="RefSeq" id="WP_073551283.1">
    <property type="nucleotide sequence ID" value="NZ_CAWMVK010000014.1"/>
</dbReference>
<dbReference type="OrthoDB" id="9802328at2"/>
<dbReference type="EMBL" id="MRCC01000021">
    <property type="protein sequence ID" value="OKH22250.1"/>
    <property type="molecule type" value="Genomic_DNA"/>
</dbReference>
<keyword evidence="8" id="KW-1185">Reference proteome</keyword>
<evidence type="ECO:0000313" key="8">
    <source>
        <dbReference type="Proteomes" id="UP000185984"/>
    </source>
</evidence>
<keyword evidence="3" id="KW-0805">Transcription regulation</keyword>
<feature type="domain" description="HTH gntR-type" evidence="6">
    <location>
        <begin position="11"/>
        <end position="79"/>
    </location>
</feature>
<evidence type="ECO:0000256" key="3">
    <source>
        <dbReference type="ARBA" id="ARBA00023015"/>
    </source>
</evidence>
<dbReference type="PANTHER" id="PTHR46577:SF2">
    <property type="entry name" value="TRANSCRIPTIONAL REGULATORY PROTEIN"/>
    <property type="match status" value="1"/>
</dbReference>
<evidence type="ECO:0000259" key="6">
    <source>
        <dbReference type="PROSITE" id="PS50949"/>
    </source>
</evidence>
<dbReference type="Pfam" id="PF00392">
    <property type="entry name" value="GntR"/>
    <property type="match status" value="1"/>
</dbReference>